<keyword evidence="2" id="KW-1185">Reference proteome</keyword>
<dbReference type="EMBL" id="JAQQDW010000011">
    <property type="protein sequence ID" value="MFM0103441.1"/>
    <property type="molecule type" value="Genomic_DNA"/>
</dbReference>
<sequence length="303" mass="32826">MKTWTRSAAVLGLLLTLSGVAHADRLDDIRKAGVLRVATFDSNPPFGFVDPKTNQIVGLDVDYARAVAAKLGVKLEIQPTNPANRIAFLKSNKVDLVFANFTITDERRKEIDFSTPYFASGTQFIAKKGVLQSPQQLGSLRIGADKGTTNEQQVRAQFPAATIVAYDDTPFAIAALREGNVQAITQDGPKLVALLANVPDKEKYEIPPFTISNDYEGVGVPKNEARLLSVVNETLVNLEANGNAAKIYEQWFGPSSKAPLPRLFRIGDPQKSCAVRRARCPACRSHDGGPVCFIAANAKASGW</sequence>
<reference evidence="1 2" key="1">
    <citation type="journal article" date="2024" name="Chem. Sci.">
        <title>Discovery of megapolipeptins by genome mining of a Burkholderiales bacteria collection.</title>
        <authorList>
            <person name="Paulo B.S."/>
            <person name="Recchia M.J.J."/>
            <person name="Lee S."/>
            <person name="Fergusson C.H."/>
            <person name="Romanowski S.B."/>
            <person name="Hernandez A."/>
            <person name="Krull N."/>
            <person name="Liu D.Y."/>
            <person name="Cavanagh H."/>
            <person name="Bos A."/>
            <person name="Gray C.A."/>
            <person name="Murphy B.T."/>
            <person name="Linington R.G."/>
            <person name="Eustaquio A.S."/>
        </authorList>
    </citation>
    <scope>NUCLEOTIDE SEQUENCE [LARGE SCALE GENOMIC DNA]</scope>
    <source>
        <strain evidence="1 2">RL18-126-BIB-B</strain>
    </source>
</reference>
<name>A0ACC7NB39_9BURK</name>
<accession>A0ACC7NB39</accession>
<proteinExistence type="predicted"/>
<dbReference type="Proteomes" id="UP001629235">
    <property type="component" value="Unassembled WGS sequence"/>
</dbReference>
<evidence type="ECO:0000313" key="2">
    <source>
        <dbReference type="Proteomes" id="UP001629235"/>
    </source>
</evidence>
<protein>
    <submittedName>
        <fullName evidence="1">ABC transporter substrate-binding protein</fullName>
    </submittedName>
</protein>
<evidence type="ECO:0000313" key="1">
    <source>
        <dbReference type="EMBL" id="MFM0103441.1"/>
    </source>
</evidence>
<gene>
    <name evidence="1" type="ORF">PQR01_08095</name>
</gene>
<organism evidence="1 2">
    <name type="scientific">Paraburkholderia rhynchosiae</name>
    <dbReference type="NCBI Taxonomy" id="487049"/>
    <lineage>
        <taxon>Bacteria</taxon>
        <taxon>Pseudomonadati</taxon>
        <taxon>Pseudomonadota</taxon>
        <taxon>Betaproteobacteria</taxon>
        <taxon>Burkholderiales</taxon>
        <taxon>Burkholderiaceae</taxon>
        <taxon>Paraburkholderia</taxon>
    </lineage>
</organism>
<comment type="caution">
    <text evidence="1">The sequence shown here is derived from an EMBL/GenBank/DDBJ whole genome shotgun (WGS) entry which is preliminary data.</text>
</comment>